<keyword evidence="2 4" id="KW-0547">Nucleotide-binding</keyword>
<evidence type="ECO:0000256" key="1">
    <source>
        <dbReference type="ARBA" id="ARBA00022527"/>
    </source>
</evidence>
<evidence type="ECO:0000313" key="8">
    <source>
        <dbReference type="EMBL" id="VFT87489.1"/>
    </source>
</evidence>
<dbReference type="SMART" id="SM00220">
    <property type="entry name" value="S_TKc"/>
    <property type="match status" value="1"/>
</dbReference>
<feature type="region of interest" description="Disordered" evidence="5">
    <location>
        <begin position="1"/>
        <end position="38"/>
    </location>
</feature>
<dbReference type="AlphaFoldDB" id="A0A485KQU6"/>
<dbReference type="PRINTS" id="PR00109">
    <property type="entry name" value="TYRKINASE"/>
</dbReference>
<evidence type="ECO:0000256" key="3">
    <source>
        <dbReference type="ARBA" id="ARBA00022840"/>
    </source>
</evidence>
<dbReference type="InterPro" id="IPR001245">
    <property type="entry name" value="Ser-Thr/Tyr_kinase_cat_dom"/>
</dbReference>
<dbReference type="PROSITE" id="PS00107">
    <property type="entry name" value="PROTEIN_KINASE_ATP"/>
    <property type="match status" value="1"/>
</dbReference>
<evidence type="ECO:0000256" key="5">
    <source>
        <dbReference type="SAM" id="MobiDB-lite"/>
    </source>
</evidence>
<dbReference type="GO" id="GO:0004674">
    <property type="term" value="F:protein serine/threonine kinase activity"/>
    <property type="evidence" value="ECO:0007669"/>
    <property type="project" value="UniProtKB-KW"/>
</dbReference>
<dbReference type="InterPro" id="IPR000719">
    <property type="entry name" value="Prot_kinase_dom"/>
</dbReference>
<reference evidence="8 9" key="1">
    <citation type="submission" date="2019-03" db="EMBL/GenBank/DDBJ databases">
        <authorList>
            <person name="Gaulin E."/>
            <person name="Dumas B."/>
        </authorList>
    </citation>
    <scope>NUCLEOTIDE SEQUENCE [LARGE SCALE GENOMIC DNA]</scope>
    <source>
        <strain evidence="8">CBS 568.67</strain>
    </source>
</reference>
<keyword evidence="1" id="KW-0418">Kinase</keyword>
<feature type="region of interest" description="Disordered" evidence="5">
    <location>
        <begin position="94"/>
        <end position="113"/>
    </location>
</feature>
<proteinExistence type="predicted"/>
<evidence type="ECO:0000259" key="6">
    <source>
        <dbReference type="PROSITE" id="PS50011"/>
    </source>
</evidence>
<dbReference type="InterPro" id="IPR051681">
    <property type="entry name" value="Ser/Thr_Kinases-Pseudokinases"/>
</dbReference>
<dbReference type="InterPro" id="IPR017441">
    <property type="entry name" value="Protein_kinase_ATP_BS"/>
</dbReference>
<dbReference type="SUPFAM" id="SSF56112">
    <property type="entry name" value="Protein kinase-like (PK-like)"/>
    <property type="match status" value="1"/>
</dbReference>
<dbReference type="GO" id="GO:0005524">
    <property type="term" value="F:ATP binding"/>
    <property type="evidence" value="ECO:0007669"/>
    <property type="project" value="UniProtKB-UniRule"/>
</dbReference>
<keyword evidence="1" id="KW-0808">Transferase</keyword>
<dbReference type="SUPFAM" id="SSF49562">
    <property type="entry name" value="C2 domain (Calcium/lipid-binding domain, CaLB)"/>
    <property type="match status" value="1"/>
</dbReference>
<dbReference type="InterPro" id="IPR008271">
    <property type="entry name" value="Ser/Thr_kinase_AS"/>
</dbReference>
<dbReference type="Gene3D" id="3.30.200.20">
    <property type="entry name" value="Phosphorylase Kinase, domain 1"/>
    <property type="match status" value="1"/>
</dbReference>
<dbReference type="EMBL" id="VJMH01005221">
    <property type="protein sequence ID" value="KAF0698759.1"/>
    <property type="molecule type" value="Genomic_DNA"/>
</dbReference>
<dbReference type="EMBL" id="CAADRA010005242">
    <property type="protein sequence ID" value="VFT87489.1"/>
    <property type="molecule type" value="Genomic_DNA"/>
</dbReference>
<dbReference type="PROSITE" id="PS50011">
    <property type="entry name" value="PROTEIN_KINASE_DOM"/>
    <property type="match status" value="1"/>
</dbReference>
<accession>A0A485KQU6</accession>
<evidence type="ECO:0000256" key="2">
    <source>
        <dbReference type="ARBA" id="ARBA00022741"/>
    </source>
</evidence>
<protein>
    <submittedName>
        <fullName evidence="8">Aste57867_10617 protein</fullName>
    </submittedName>
</protein>
<dbReference type="InterPro" id="IPR035892">
    <property type="entry name" value="C2_domain_sf"/>
</dbReference>
<organism evidence="8 9">
    <name type="scientific">Aphanomyces stellatus</name>
    <dbReference type="NCBI Taxonomy" id="120398"/>
    <lineage>
        <taxon>Eukaryota</taxon>
        <taxon>Sar</taxon>
        <taxon>Stramenopiles</taxon>
        <taxon>Oomycota</taxon>
        <taxon>Saprolegniomycetes</taxon>
        <taxon>Saprolegniales</taxon>
        <taxon>Verrucalvaceae</taxon>
        <taxon>Aphanomyces</taxon>
    </lineage>
</organism>
<feature type="domain" description="Protein kinase" evidence="6">
    <location>
        <begin position="434"/>
        <end position="723"/>
    </location>
</feature>
<dbReference type="PROSITE" id="PS00108">
    <property type="entry name" value="PROTEIN_KINASE_ST"/>
    <property type="match status" value="1"/>
</dbReference>
<reference evidence="7" key="2">
    <citation type="submission" date="2019-06" db="EMBL/GenBank/DDBJ databases">
        <title>Genomics analysis of Aphanomyces spp. identifies a new class of oomycete effector associated with host adaptation.</title>
        <authorList>
            <person name="Gaulin E."/>
        </authorList>
    </citation>
    <scope>NUCLEOTIDE SEQUENCE</scope>
    <source>
        <strain evidence="7">CBS 578.67</strain>
    </source>
</reference>
<keyword evidence="9" id="KW-1185">Reference proteome</keyword>
<evidence type="ECO:0000313" key="7">
    <source>
        <dbReference type="EMBL" id="KAF0698759.1"/>
    </source>
</evidence>
<evidence type="ECO:0000256" key="4">
    <source>
        <dbReference type="PROSITE-ProRule" id="PRU10141"/>
    </source>
</evidence>
<dbReference type="Proteomes" id="UP000332933">
    <property type="component" value="Unassembled WGS sequence"/>
</dbReference>
<keyword evidence="1" id="KW-0723">Serine/threonine-protein kinase</keyword>
<gene>
    <name evidence="8" type="primary">Aste57867_10617</name>
    <name evidence="7" type="ORF">As57867_010577</name>
    <name evidence="8" type="ORF">ASTE57867_10617</name>
</gene>
<feature type="binding site" evidence="4">
    <location>
        <position position="461"/>
    </location>
    <ligand>
        <name>ATP</name>
        <dbReference type="ChEBI" id="CHEBI:30616"/>
    </ligand>
</feature>
<dbReference type="OrthoDB" id="10261027at2759"/>
<dbReference type="PANTHER" id="PTHR44329">
    <property type="entry name" value="SERINE/THREONINE-PROTEIN KINASE TNNI3K-RELATED"/>
    <property type="match status" value="1"/>
</dbReference>
<sequence length="730" mass="80102">MSSRQGSMDSALLGLKLSPETHTPLPATSQGPRRRKESLLYPEGSPHRIHALHKQDGVVKLVEGWNNRVGSICPYIAPSAVADIAKYSYETYGSPKKTSRHVKTPASPLLARSPLRGGRKLVHETTRLPSPTKPAWDASTSTTSPDVACNLHIILHNHNLALTHSHEKLPLAPKYLSKIVLKHHEDAWPLYGMRMQTDAEKAMHIVAPTKSTLAWTLRVHPLHGVNLIDPCRMRKAHVCNRMLRPCVQVRVDGVPVKPRCKPSFSVGPSPVWSNGWLVLPLETSLPQGFEVRVLNACGDRDLLVGAATVSLLAVDTDQSGCAFHTLRNRRGQATGQIKLMFVLEPTTKPPDVVAREAEKAKAPRVEAALSPRAKLLFGDELRMKKAALRHIETSSLVVVKAPPMHSIEETRALWANLEAQVRANPRLRRWSHVDGGGQPVGEGIHACVKQIRIDGRVWALKEYRYELQQGTEPPLPPYRVLQAFLHELDILASVHHDNIVSVVGVVLEPKMALVTEYMDSGRCVVSILKDILTTASVYLCRANDQLWATVTIQQKAYIALQIACAVAYLHENNILHRDIKSHNVVLAGLSASPSAIPTAKLCDLGSAIVITSEDEKPVDEIGTTGYIAPEVASGQGYSFPSDIWSFGMFLWELFSPASTLNPYAGLTSDAFIDKVTDGYRPSMADSTPFATLLDECWRLIPSERPTAAALVAELTQAIDHANASSSSFVK</sequence>
<dbReference type="InterPro" id="IPR011009">
    <property type="entry name" value="Kinase-like_dom_sf"/>
</dbReference>
<dbReference type="Pfam" id="PF07714">
    <property type="entry name" value="PK_Tyr_Ser-Thr"/>
    <property type="match status" value="1"/>
</dbReference>
<dbReference type="Gene3D" id="1.10.510.10">
    <property type="entry name" value="Transferase(Phosphotransferase) domain 1"/>
    <property type="match status" value="1"/>
</dbReference>
<name>A0A485KQU6_9STRA</name>
<evidence type="ECO:0000313" key="9">
    <source>
        <dbReference type="Proteomes" id="UP000332933"/>
    </source>
</evidence>
<keyword evidence="3 4" id="KW-0067">ATP-binding</keyword>